<name>A0A974PU29_9HYPH</name>
<dbReference type="EMBL" id="CP063362">
    <property type="protein sequence ID" value="QRG09808.1"/>
    <property type="molecule type" value="Genomic_DNA"/>
</dbReference>
<protein>
    <recommendedName>
        <fullName evidence="1">Rhamnogalacturonase A/B/Epimerase-like pectate lyase domain-containing protein</fullName>
    </recommendedName>
</protein>
<reference evidence="2 3" key="1">
    <citation type="submission" date="2020-10" db="EMBL/GenBank/DDBJ databases">
        <title>Degradation of 1,4-Dioxane by Xanthobacter sp. YN2, via a Novel Group-2 Soluble Di-Iron Monooxygenase.</title>
        <authorList>
            <person name="Ma F."/>
            <person name="Wang Y."/>
            <person name="Yang J."/>
            <person name="Guo H."/>
            <person name="Su D."/>
            <person name="Yu L."/>
        </authorList>
    </citation>
    <scope>NUCLEOTIDE SEQUENCE [LARGE SCALE GENOMIC DNA]</scope>
    <source>
        <strain evidence="2 3">YN2</strain>
    </source>
</reference>
<dbReference type="KEGG" id="xdi:EZH22_23185"/>
<accession>A0A974PU29</accession>
<organism evidence="2 3">
    <name type="scientific">Xanthobacter dioxanivorans</name>
    <dbReference type="NCBI Taxonomy" id="2528964"/>
    <lineage>
        <taxon>Bacteria</taxon>
        <taxon>Pseudomonadati</taxon>
        <taxon>Pseudomonadota</taxon>
        <taxon>Alphaproteobacteria</taxon>
        <taxon>Hyphomicrobiales</taxon>
        <taxon>Xanthobacteraceae</taxon>
        <taxon>Xanthobacter</taxon>
    </lineage>
</organism>
<proteinExistence type="predicted"/>
<dbReference type="InterPro" id="IPR012334">
    <property type="entry name" value="Pectin_lyas_fold"/>
</dbReference>
<evidence type="ECO:0000259" key="1">
    <source>
        <dbReference type="Pfam" id="PF12708"/>
    </source>
</evidence>
<evidence type="ECO:0000313" key="3">
    <source>
        <dbReference type="Proteomes" id="UP000596427"/>
    </source>
</evidence>
<sequence>MRGAGLMGLPQLASAERAAADSSTNGEKLYLPELPGSVARTISQRLADRISVLDFGAVGDGRTDDTQAFQSAADAAAATGKTLFVPATGNGYRITDTIQIFCRHVLGDSNYLGSRGRGTLVRFEPSVVADMKPCFAIRDGMYASGVFENIAIHGRENYARERLSEVVRADLLPDYQAFSPGVCAIGVFGLSQPTFRNISTVGVKAGLYLDSTNGHISSYDCYWSGLFGVYCHRNSEDYFFMGGQIHGIFACVVFGTFDHANHNGGFTAAMYRVHMGFSPYAFYQVRDHLFLLRCIGLSGRFDYVRFERIGEAIFNFLPQSISGGLSIDSFGMSWSPIHREFPKPQPSGWITNLPPDILPYEEQQQYMMRFGVVQNNVHLSWLGDMSTIRRSPYAEKPRGIALFEYLACSDTSNLAVLRGDFEVKRSTRPDSWTRYRIGPAARKGDLMVDRDVAPAGNLLAAPEAIGNWSRAPDMAGAARLTSGALKDMWDSLTAEATGSQVGSQTAREPPLAFLEELGANPTVLKLEAGPGRVVFRLPFGDGGLETERRALYLGFWVFGGPIVSRVRLGNGHDFYETYSDGRQVWKKIVCVDQIPASKIEALTVQLQGGVCLLAGVMATLDGPAPYNARNVPRVRGGLALEKVETDLHAPPAGEAAPLPTRPAGYLTVEINGEQRRLPYY</sequence>
<gene>
    <name evidence="2" type="ORF">EZH22_23185</name>
</gene>
<dbReference type="Gene3D" id="2.160.20.10">
    <property type="entry name" value="Single-stranded right-handed beta-helix, Pectin lyase-like"/>
    <property type="match status" value="1"/>
</dbReference>
<feature type="domain" description="Rhamnogalacturonase A/B/Epimerase-like pectate lyase" evidence="1">
    <location>
        <begin position="50"/>
        <end position="110"/>
    </location>
</feature>
<dbReference type="AlphaFoldDB" id="A0A974PU29"/>
<dbReference type="SUPFAM" id="SSF51126">
    <property type="entry name" value="Pectin lyase-like"/>
    <property type="match status" value="1"/>
</dbReference>
<dbReference type="Proteomes" id="UP000596427">
    <property type="component" value="Chromosome"/>
</dbReference>
<keyword evidence="3" id="KW-1185">Reference proteome</keyword>
<dbReference type="Pfam" id="PF12708">
    <property type="entry name" value="Pect-lyase_RHGA_epim"/>
    <property type="match status" value="1"/>
</dbReference>
<dbReference type="InterPro" id="IPR011050">
    <property type="entry name" value="Pectin_lyase_fold/virulence"/>
</dbReference>
<dbReference type="InterPro" id="IPR024535">
    <property type="entry name" value="RHGA/B-epi-like_pectate_lyase"/>
</dbReference>
<evidence type="ECO:0000313" key="2">
    <source>
        <dbReference type="EMBL" id="QRG09808.1"/>
    </source>
</evidence>